<dbReference type="InterPro" id="IPR036641">
    <property type="entry name" value="HPT_dom_sf"/>
</dbReference>
<feature type="modified residue" description="Phosphohistidine" evidence="12">
    <location>
        <position position="1010"/>
    </location>
</feature>
<dbReference type="InterPro" id="IPR036890">
    <property type="entry name" value="HATPase_C_sf"/>
</dbReference>
<keyword evidence="9 14" id="KW-1133">Transmembrane helix</keyword>
<evidence type="ECO:0000256" key="8">
    <source>
        <dbReference type="ARBA" id="ARBA00022840"/>
    </source>
</evidence>
<dbReference type="SMART" id="SM00448">
    <property type="entry name" value="REC"/>
    <property type="match status" value="1"/>
</dbReference>
<evidence type="ECO:0000256" key="9">
    <source>
        <dbReference type="ARBA" id="ARBA00022989"/>
    </source>
</evidence>
<name>A0ABV8V616_9GAMM</name>
<keyword evidence="8 18" id="KW-0067">ATP-binding</keyword>
<evidence type="ECO:0000256" key="2">
    <source>
        <dbReference type="ARBA" id="ARBA00004651"/>
    </source>
</evidence>
<dbReference type="SUPFAM" id="SSF55874">
    <property type="entry name" value="ATPase domain of HSP90 chaperone/DNA topoisomerase II/histidine kinase"/>
    <property type="match status" value="1"/>
</dbReference>
<accession>A0ABV8V616</accession>
<dbReference type="SUPFAM" id="SSF52172">
    <property type="entry name" value="CheY-like"/>
    <property type="match status" value="1"/>
</dbReference>
<evidence type="ECO:0000313" key="18">
    <source>
        <dbReference type="EMBL" id="MFC4362891.1"/>
    </source>
</evidence>
<dbReference type="InterPro" id="IPR011006">
    <property type="entry name" value="CheY-like_superfamily"/>
</dbReference>
<dbReference type="InterPro" id="IPR001789">
    <property type="entry name" value="Sig_transdc_resp-reg_receiver"/>
</dbReference>
<dbReference type="InterPro" id="IPR003594">
    <property type="entry name" value="HATPase_dom"/>
</dbReference>
<keyword evidence="19" id="KW-1185">Reference proteome</keyword>
<dbReference type="InterPro" id="IPR003661">
    <property type="entry name" value="HisK_dim/P_dom"/>
</dbReference>
<dbReference type="CDD" id="cd00082">
    <property type="entry name" value="HisKA"/>
    <property type="match status" value="1"/>
</dbReference>
<feature type="modified residue" description="4-aspartylphosphate" evidence="13">
    <location>
        <position position="860"/>
    </location>
</feature>
<dbReference type="SUPFAM" id="SSF47384">
    <property type="entry name" value="Homodimeric domain of signal transducing histidine kinase"/>
    <property type="match status" value="1"/>
</dbReference>
<dbReference type="EC" id="2.7.13.3" evidence="3"/>
<dbReference type="InterPro" id="IPR004358">
    <property type="entry name" value="Sig_transdc_His_kin-like_C"/>
</dbReference>
<evidence type="ECO:0000256" key="10">
    <source>
        <dbReference type="ARBA" id="ARBA00023012"/>
    </source>
</evidence>
<organism evidence="18 19">
    <name type="scientific">Simiduia curdlanivorans</name>
    <dbReference type="NCBI Taxonomy" id="1492769"/>
    <lineage>
        <taxon>Bacteria</taxon>
        <taxon>Pseudomonadati</taxon>
        <taxon>Pseudomonadota</taxon>
        <taxon>Gammaproteobacteria</taxon>
        <taxon>Cellvibrionales</taxon>
        <taxon>Cellvibrionaceae</taxon>
        <taxon>Simiduia</taxon>
    </lineage>
</organism>
<proteinExistence type="predicted"/>
<feature type="domain" description="Response regulatory" evidence="16">
    <location>
        <begin position="802"/>
        <end position="930"/>
    </location>
</feature>
<dbReference type="Pfam" id="PF00512">
    <property type="entry name" value="HisKA"/>
    <property type="match status" value="1"/>
</dbReference>
<feature type="transmembrane region" description="Helical" evidence="14">
    <location>
        <begin position="332"/>
        <end position="353"/>
    </location>
</feature>
<dbReference type="PROSITE" id="PS50894">
    <property type="entry name" value="HPT"/>
    <property type="match status" value="1"/>
</dbReference>
<dbReference type="PANTHER" id="PTHR45339:SF1">
    <property type="entry name" value="HYBRID SIGNAL TRANSDUCTION HISTIDINE KINASE J"/>
    <property type="match status" value="1"/>
</dbReference>
<evidence type="ECO:0000256" key="5">
    <source>
        <dbReference type="ARBA" id="ARBA00022553"/>
    </source>
</evidence>
<dbReference type="InterPro" id="IPR008207">
    <property type="entry name" value="Sig_transdc_His_kin_Hpt_dom"/>
</dbReference>
<evidence type="ECO:0000256" key="11">
    <source>
        <dbReference type="ARBA" id="ARBA00023136"/>
    </source>
</evidence>
<dbReference type="CDD" id="cd00088">
    <property type="entry name" value="HPT"/>
    <property type="match status" value="1"/>
</dbReference>
<reference evidence="19" key="1">
    <citation type="journal article" date="2019" name="Int. J. Syst. Evol. Microbiol.">
        <title>The Global Catalogue of Microorganisms (GCM) 10K type strain sequencing project: providing services to taxonomists for standard genome sequencing and annotation.</title>
        <authorList>
            <consortium name="The Broad Institute Genomics Platform"/>
            <consortium name="The Broad Institute Genome Sequencing Center for Infectious Disease"/>
            <person name="Wu L."/>
            <person name="Ma J."/>
        </authorList>
    </citation>
    <scope>NUCLEOTIDE SEQUENCE [LARGE SCALE GENOMIC DNA]</scope>
    <source>
        <strain evidence="19">CECT 8570</strain>
    </source>
</reference>
<dbReference type="InterPro" id="IPR005467">
    <property type="entry name" value="His_kinase_dom"/>
</dbReference>
<gene>
    <name evidence="18" type="ORF">ACFOX3_11310</name>
</gene>
<evidence type="ECO:0000256" key="7">
    <source>
        <dbReference type="ARBA" id="ARBA00022741"/>
    </source>
</evidence>
<dbReference type="InterPro" id="IPR036097">
    <property type="entry name" value="HisK_dim/P_sf"/>
</dbReference>
<evidence type="ECO:0000256" key="4">
    <source>
        <dbReference type="ARBA" id="ARBA00022475"/>
    </source>
</evidence>
<dbReference type="EMBL" id="JBHSCX010000013">
    <property type="protein sequence ID" value="MFC4362891.1"/>
    <property type="molecule type" value="Genomic_DNA"/>
</dbReference>
<evidence type="ECO:0000256" key="3">
    <source>
        <dbReference type="ARBA" id="ARBA00012438"/>
    </source>
</evidence>
<dbReference type="Pfam" id="PF02518">
    <property type="entry name" value="HATPase_c"/>
    <property type="match status" value="1"/>
</dbReference>
<dbReference type="Gene3D" id="1.20.120.160">
    <property type="entry name" value="HPT domain"/>
    <property type="match status" value="1"/>
</dbReference>
<evidence type="ECO:0000256" key="14">
    <source>
        <dbReference type="SAM" id="Phobius"/>
    </source>
</evidence>
<feature type="transmembrane region" description="Helical" evidence="14">
    <location>
        <begin position="12"/>
        <end position="33"/>
    </location>
</feature>
<evidence type="ECO:0000256" key="1">
    <source>
        <dbReference type="ARBA" id="ARBA00000085"/>
    </source>
</evidence>
<dbReference type="Pfam" id="PF00072">
    <property type="entry name" value="Response_reg"/>
    <property type="match status" value="1"/>
</dbReference>
<dbReference type="GO" id="GO:0005524">
    <property type="term" value="F:ATP binding"/>
    <property type="evidence" value="ECO:0007669"/>
    <property type="project" value="UniProtKB-KW"/>
</dbReference>
<dbReference type="SMART" id="SM00388">
    <property type="entry name" value="HisKA"/>
    <property type="match status" value="1"/>
</dbReference>
<dbReference type="PROSITE" id="PS50109">
    <property type="entry name" value="HIS_KIN"/>
    <property type="match status" value="1"/>
</dbReference>
<dbReference type="Pfam" id="PF01627">
    <property type="entry name" value="Hpt"/>
    <property type="match status" value="1"/>
</dbReference>
<evidence type="ECO:0000259" key="16">
    <source>
        <dbReference type="PROSITE" id="PS50110"/>
    </source>
</evidence>
<keyword evidence="4" id="KW-1003">Cell membrane</keyword>
<dbReference type="Gene3D" id="1.10.287.130">
    <property type="match status" value="1"/>
</dbReference>
<sequence>MTRSHSISRMSFGLFVAAVVLVVPLMVLVYLYLTELNREIKLLDRQISSVRVMQQFVALQINLTDEYYGRFYPSNEALQQFSEPDEPLDTDRSRAEPIALMTTQFTELEQELNRHFKEDFSAWPIVRSQLTRAWENEVWPSCFKKLQIIDAPISDFVNDLFMASNLGLSSSEQIRTAAHLLFVGIGKSKFSLFDVSEQLAQLVFLPPKESIDEEILALDSAIEKLYSVPLSQRAMQALGDSEFLSGEAVVQDLQFNDLLEMSKRLLEKKRRFVFIDALESEMSDMGLAVEVETLRGLVWDRFNSHNRVQIQLARLLEQELNIERDSVSDWRALVLLVALSLTAFGVVLGTYIITNIRIAQEQLGSQNISLEETVKSRTKEIVTAKNEAEKLNKILGKQTQLSSELARKAEMANSAKSLFLAAMSHEIRTPLNAVLGGANVLAKSDLNPRQRSILNLISQSGKTLLDLINEILDFSKIEADQLHLESVPFDLELCVVDVVSMFSLKAKEKDIYLRLFVDSKVEGLWVGDSLRIKQIVINLLSNAIKFTHIGGVSVKVSLSESGDLVIGVHDTGIGVKSDQLKNLFEAFVQSDSSTTRKYGGTGLGLSISKRLAVLHGGDISVESALGRGSSFLLSLPLERSGAPVAVDQLTGVEVFLLSGNPELERQLRQWCSHLQVFEDVNQLVLYLDELHDENNKRIVIVAESSALIHHHDQWVQEVAHRDVKHLEFPWVLLTSQDAIDCDESLKVAEALQALDANIQMPLLSRGLLIRQAIKRAYKDPNSSHENWMGGSSAPPAQYYSGRVLLVEDVDFNRIIARELLESFGLVVECVENGVQAVDFMEGIYQLPGKGELPIKLILMDLHMPEMNGLDATRRIREIERLMCLPPISIVAMTADVLVETREDIVLAGMNGYLPKPFEESDLHEVLSTYFSVVDVDAKPAASMASTSIIESVGAESDVFDHDALSRRLRGRTDRVAELAASFLSGLPDAVKKIKALLADENYQGLIFAAHTLKGSAANLGALQLQQASAGIERLGKKLASESNEQDLTALQAIVDGLPAKVIALESEINSYISSL</sequence>
<feature type="domain" description="HPt" evidence="17">
    <location>
        <begin position="971"/>
        <end position="1071"/>
    </location>
</feature>
<protein>
    <recommendedName>
        <fullName evidence="3">histidine kinase</fullName>
        <ecNumber evidence="3">2.7.13.3</ecNumber>
    </recommendedName>
</protein>
<dbReference type="Gene3D" id="3.30.565.10">
    <property type="entry name" value="Histidine kinase-like ATPase, C-terminal domain"/>
    <property type="match status" value="1"/>
</dbReference>
<dbReference type="PROSITE" id="PS50110">
    <property type="entry name" value="RESPONSE_REGULATORY"/>
    <property type="match status" value="1"/>
</dbReference>
<dbReference type="CDD" id="cd16922">
    <property type="entry name" value="HATPase_EvgS-ArcB-TorS-like"/>
    <property type="match status" value="1"/>
</dbReference>
<dbReference type="RefSeq" id="WP_290264841.1">
    <property type="nucleotide sequence ID" value="NZ_JAUFQG010000006.1"/>
</dbReference>
<evidence type="ECO:0000256" key="13">
    <source>
        <dbReference type="PROSITE-ProRule" id="PRU00169"/>
    </source>
</evidence>
<keyword evidence="5 13" id="KW-0597">Phosphoprotein</keyword>
<keyword evidence="7" id="KW-0547">Nucleotide-binding</keyword>
<comment type="subcellular location">
    <subcellularLocation>
        <location evidence="2">Cell membrane</location>
        <topology evidence="2">Multi-pass membrane protein</topology>
    </subcellularLocation>
</comment>
<keyword evidence="10" id="KW-0902">Two-component regulatory system</keyword>
<dbReference type="SUPFAM" id="SSF47226">
    <property type="entry name" value="Histidine-containing phosphotransfer domain, HPT domain"/>
    <property type="match status" value="1"/>
</dbReference>
<evidence type="ECO:0000259" key="17">
    <source>
        <dbReference type="PROSITE" id="PS50894"/>
    </source>
</evidence>
<feature type="domain" description="Histidine kinase" evidence="15">
    <location>
        <begin position="422"/>
        <end position="639"/>
    </location>
</feature>
<dbReference type="CDD" id="cd17546">
    <property type="entry name" value="REC_hyHK_CKI1_RcsC-like"/>
    <property type="match status" value="1"/>
</dbReference>
<evidence type="ECO:0000259" key="15">
    <source>
        <dbReference type="PROSITE" id="PS50109"/>
    </source>
</evidence>
<dbReference type="Proteomes" id="UP001595840">
    <property type="component" value="Unassembled WGS sequence"/>
</dbReference>
<evidence type="ECO:0000256" key="12">
    <source>
        <dbReference type="PROSITE-ProRule" id="PRU00110"/>
    </source>
</evidence>
<evidence type="ECO:0000313" key="19">
    <source>
        <dbReference type="Proteomes" id="UP001595840"/>
    </source>
</evidence>
<dbReference type="PANTHER" id="PTHR45339">
    <property type="entry name" value="HYBRID SIGNAL TRANSDUCTION HISTIDINE KINASE J"/>
    <property type="match status" value="1"/>
</dbReference>
<dbReference type="SMART" id="SM00387">
    <property type="entry name" value="HATPase_c"/>
    <property type="match status" value="1"/>
</dbReference>
<comment type="caution">
    <text evidence="18">The sequence shown here is derived from an EMBL/GenBank/DDBJ whole genome shotgun (WGS) entry which is preliminary data.</text>
</comment>
<keyword evidence="6 14" id="KW-0812">Transmembrane</keyword>
<keyword evidence="11 14" id="KW-0472">Membrane</keyword>
<dbReference type="PRINTS" id="PR00344">
    <property type="entry name" value="BCTRLSENSOR"/>
</dbReference>
<comment type="catalytic activity">
    <reaction evidence="1">
        <text>ATP + protein L-histidine = ADP + protein N-phospho-L-histidine.</text>
        <dbReference type="EC" id="2.7.13.3"/>
    </reaction>
</comment>
<evidence type="ECO:0000256" key="6">
    <source>
        <dbReference type="ARBA" id="ARBA00022692"/>
    </source>
</evidence>
<dbReference type="Gene3D" id="3.40.50.2300">
    <property type="match status" value="1"/>
</dbReference>